<dbReference type="EMBL" id="VBOU01000042">
    <property type="protein sequence ID" value="TMQ55122.1"/>
    <property type="molecule type" value="Genomic_DNA"/>
</dbReference>
<accession>A0A538SUQ6</accession>
<proteinExistence type="predicted"/>
<evidence type="ECO:0000313" key="3">
    <source>
        <dbReference type="Proteomes" id="UP000319829"/>
    </source>
</evidence>
<evidence type="ECO:0000313" key="2">
    <source>
        <dbReference type="EMBL" id="TMQ55122.1"/>
    </source>
</evidence>
<dbReference type="Proteomes" id="UP000319829">
    <property type="component" value="Unassembled WGS sequence"/>
</dbReference>
<sequence>MHHNVADYLNAWENFYIIVGSSAGALTGLQFVVIVLIAEVRPRSSGGEISAFGTPTVVHFCAVLLLGAILSAPWGALSNVALALGVCGLAGLSYCGIVVKRARVQKGYVPTTEDWVFHAALPLLSYAGLLIAAIAFQLSPQSALFVVAAAALMLLFIGIHNAWDTVTYIAVRGWEQMAAPSSGGSPPEED</sequence>
<reference evidence="2 3" key="1">
    <citation type="journal article" date="2019" name="Nat. Microbiol.">
        <title>Mediterranean grassland soil C-N compound turnover is dependent on rainfall and depth, and is mediated by genomically divergent microorganisms.</title>
        <authorList>
            <person name="Diamond S."/>
            <person name="Andeer P.F."/>
            <person name="Li Z."/>
            <person name="Crits-Christoph A."/>
            <person name="Burstein D."/>
            <person name="Anantharaman K."/>
            <person name="Lane K.R."/>
            <person name="Thomas B.C."/>
            <person name="Pan C."/>
            <person name="Northen T.R."/>
            <person name="Banfield J.F."/>
        </authorList>
    </citation>
    <scope>NUCLEOTIDE SEQUENCE [LARGE SCALE GENOMIC DNA]</scope>
    <source>
        <strain evidence="2">WS_4</strain>
    </source>
</reference>
<organism evidence="2 3">
    <name type="scientific">Eiseniibacteriota bacterium</name>
    <dbReference type="NCBI Taxonomy" id="2212470"/>
    <lineage>
        <taxon>Bacteria</taxon>
        <taxon>Candidatus Eiseniibacteriota</taxon>
    </lineage>
</organism>
<feature type="transmembrane region" description="Helical" evidence="1">
    <location>
        <begin position="49"/>
        <end position="70"/>
    </location>
</feature>
<evidence type="ECO:0000256" key="1">
    <source>
        <dbReference type="SAM" id="Phobius"/>
    </source>
</evidence>
<name>A0A538SUQ6_UNCEI</name>
<keyword evidence="1" id="KW-0472">Membrane</keyword>
<feature type="transmembrane region" description="Helical" evidence="1">
    <location>
        <begin position="142"/>
        <end position="163"/>
    </location>
</feature>
<feature type="transmembrane region" description="Helical" evidence="1">
    <location>
        <begin position="15"/>
        <end position="37"/>
    </location>
</feature>
<keyword evidence="1" id="KW-0812">Transmembrane</keyword>
<comment type="caution">
    <text evidence="2">The sequence shown here is derived from an EMBL/GenBank/DDBJ whole genome shotgun (WGS) entry which is preliminary data.</text>
</comment>
<keyword evidence="1" id="KW-1133">Transmembrane helix</keyword>
<feature type="transmembrane region" description="Helical" evidence="1">
    <location>
        <begin position="115"/>
        <end position="136"/>
    </location>
</feature>
<gene>
    <name evidence="2" type="ORF">E6K74_04110</name>
</gene>
<dbReference type="AlphaFoldDB" id="A0A538SUQ6"/>
<protein>
    <submittedName>
        <fullName evidence="2">Uncharacterized protein</fullName>
    </submittedName>
</protein>
<feature type="transmembrane region" description="Helical" evidence="1">
    <location>
        <begin position="76"/>
        <end position="95"/>
    </location>
</feature>